<evidence type="ECO:0000259" key="1">
    <source>
        <dbReference type="SMART" id="SM00829"/>
    </source>
</evidence>
<sequence length="321" mass="34952">MKAAVYHRYGPPEVLSIEEIAAPEIQAEGHEDRVLIEVHAAAMNPFDVLHRSGFLPVRPSAGWFAPKYPVLGIDVAGTVAAVGKNVTRMQVGDAVYGICLGTHAGFVRAHERTVAKMPANLTFTQAAAIPTAALTALQGLRDFGQVVAGQNVLINGASGGVGHFAVQIAKSFGAQVTAVTSTPNLEWMPALGADRWIDYTREDFTRSGPKYDLIYDAVAKRRYFECKPALTPSGLYLTENSLKPKFQFFQVIFSLLRGDQRVRTHMARPNAEDLDFLRSLVEDGKLKPVIGKVYPLDEIVAAHRHLEGGHARGKIVIQVAD</sequence>
<dbReference type="Pfam" id="PF13602">
    <property type="entry name" value="ADH_zinc_N_2"/>
    <property type="match status" value="1"/>
</dbReference>
<dbReference type="GO" id="GO:0016491">
    <property type="term" value="F:oxidoreductase activity"/>
    <property type="evidence" value="ECO:0007669"/>
    <property type="project" value="InterPro"/>
</dbReference>
<dbReference type="PANTHER" id="PTHR11695:SF648">
    <property type="entry name" value="ZINC-BINDING OXIDOREDUCTASE"/>
    <property type="match status" value="1"/>
</dbReference>
<dbReference type="PROSITE" id="PS01162">
    <property type="entry name" value="QOR_ZETA_CRYSTAL"/>
    <property type="match status" value="1"/>
</dbReference>
<dbReference type="InterPro" id="IPR013154">
    <property type="entry name" value="ADH-like_N"/>
</dbReference>
<proteinExistence type="predicted"/>
<dbReference type="RefSeq" id="WP_075075377.1">
    <property type="nucleotide sequence ID" value="NZ_DF967973.1"/>
</dbReference>
<dbReference type="PANTHER" id="PTHR11695">
    <property type="entry name" value="ALCOHOL DEHYDROGENASE RELATED"/>
    <property type="match status" value="1"/>
</dbReference>
<feature type="domain" description="Enoyl reductase (ER)" evidence="1">
    <location>
        <begin position="10"/>
        <end position="317"/>
    </location>
</feature>
<name>A0A0K8MXQ0_9CHLR</name>
<dbReference type="Pfam" id="PF08240">
    <property type="entry name" value="ADH_N"/>
    <property type="match status" value="1"/>
</dbReference>
<dbReference type="EMBL" id="DF967973">
    <property type="protein sequence ID" value="GAP15980.1"/>
    <property type="molecule type" value="Genomic_DNA"/>
</dbReference>
<dbReference type="Proteomes" id="UP000055060">
    <property type="component" value="Unassembled WGS sequence"/>
</dbReference>
<dbReference type="SMART" id="SM00829">
    <property type="entry name" value="PKS_ER"/>
    <property type="match status" value="1"/>
</dbReference>
<evidence type="ECO:0000313" key="3">
    <source>
        <dbReference type="Proteomes" id="UP000055060"/>
    </source>
</evidence>
<dbReference type="InterPro" id="IPR020843">
    <property type="entry name" value="ER"/>
</dbReference>
<dbReference type="AlphaFoldDB" id="A0A0K8MXQ0"/>
<dbReference type="CDD" id="cd08267">
    <property type="entry name" value="MDR1"/>
    <property type="match status" value="1"/>
</dbReference>
<protein>
    <submittedName>
        <fullName evidence="2">NADPH:quinone reductase</fullName>
    </submittedName>
</protein>
<dbReference type="SUPFAM" id="SSF51735">
    <property type="entry name" value="NAD(P)-binding Rossmann-fold domains"/>
    <property type="match status" value="1"/>
</dbReference>
<dbReference type="Gene3D" id="3.90.180.10">
    <property type="entry name" value="Medium-chain alcohol dehydrogenases, catalytic domain"/>
    <property type="match status" value="1"/>
</dbReference>
<dbReference type="InterPro" id="IPR050700">
    <property type="entry name" value="YIM1/Zinc_Alcohol_DH_Fams"/>
</dbReference>
<reference evidence="2" key="1">
    <citation type="submission" date="2015-07" db="EMBL/GenBank/DDBJ databases">
        <title>Draft Genome Sequences of Anaerolinea thermolimosa IMO-1, Bellilinea caldifistulae GOMI-1, Leptolinea tardivitalis YMTK-2, Levilinea saccharolytica KIBI-1,Longilinea arvoryzae KOME-1, Previously Described as Members of the Anaerolineaceae (Chloroflexi).</title>
        <authorList>
            <person name="Sekiguchi Y."/>
            <person name="Ohashi A."/>
            <person name="Matsuura N."/>
            <person name="Tourlousse M.D."/>
        </authorList>
    </citation>
    <scope>NUCLEOTIDE SEQUENCE [LARGE SCALE GENOMIC DNA]</scope>
    <source>
        <strain evidence="2">KOME-1</strain>
    </source>
</reference>
<dbReference type="OrthoDB" id="9792162at2"/>
<keyword evidence="3" id="KW-1185">Reference proteome</keyword>
<dbReference type="STRING" id="360412.LARV_03775"/>
<dbReference type="GO" id="GO:0008270">
    <property type="term" value="F:zinc ion binding"/>
    <property type="evidence" value="ECO:0007669"/>
    <property type="project" value="InterPro"/>
</dbReference>
<organism evidence="2">
    <name type="scientific">Longilinea arvoryzae</name>
    <dbReference type="NCBI Taxonomy" id="360412"/>
    <lineage>
        <taxon>Bacteria</taxon>
        <taxon>Bacillati</taxon>
        <taxon>Chloroflexota</taxon>
        <taxon>Anaerolineae</taxon>
        <taxon>Anaerolineales</taxon>
        <taxon>Anaerolineaceae</taxon>
        <taxon>Longilinea</taxon>
    </lineage>
</organism>
<dbReference type="InterPro" id="IPR002364">
    <property type="entry name" value="Quin_OxRdtase/zeta-crystal_CS"/>
</dbReference>
<gene>
    <name evidence="2" type="ORF">LARV_03775</name>
</gene>
<accession>A0A0K8MXQ0</accession>
<dbReference type="Gene3D" id="3.40.50.720">
    <property type="entry name" value="NAD(P)-binding Rossmann-like Domain"/>
    <property type="match status" value="1"/>
</dbReference>
<dbReference type="InterPro" id="IPR036291">
    <property type="entry name" value="NAD(P)-bd_dom_sf"/>
</dbReference>
<dbReference type="InterPro" id="IPR011032">
    <property type="entry name" value="GroES-like_sf"/>
</dbReference>
<evidence type="ECO:0000313" key="2">
    <source>
        <dbReference type="EMBL" id="GAP15980.1"/>
    </source>
</evidence>
<dbReference type="SUPFAM" id="SSF50129">
    <property type="entry name" value="GroES-like"/>
    <property type="match status" value="1"/>
</dbReference>